<keyword evidence="7" id="KW-0695">RNA-directed DNA polymerase</keyword>
<dbReference type="Gene3D" id="3.30.70.270">
    <property type="match status" value="1"/>
</dbReference>
<gene>
    <name evidence="10" type="ORF">F511_44923</name>
</gene>
<keyword evidence="2" id="KW-0808">Transferase</keyword>
<keyword evidence="6" id="KW-0378">Hydrolase</keyword>
<reference evidence="10 11" key="1">
    <citation type="journal article" date="2015" name="Proc. Natl. Acad. Sci. U.S.A.">
        <title>The resurrection genome of Boea hygrometrica: A blueprint for survival of dehydration.</title>
        <authorList>
            <person name="Xiao L."/>
            <person name="Yang G."/>
            <person name="Zhang L."/>
            <person name="Yang X."/>
            <person name="Zhao S."/>
            <person name="Ji Z."/>
            <person name="Zhou Q."/>
            <person name="Hu M."/>
            <person name="Wang Y."/>
            <person name="Chen M."/>
            <person name="Xu Y."/>
            <person name="Jin H."/>
            <person name="Xiao X."/>
            <person name="Hu G."/>
            <person name="Bao F."/>
            <person name="Hu Y."/>
            <person name="Wan P."/>
            <person name="Li L."/>
            <person name="Deng X."/>
            <person name="Kuang T."/>
            <person name="Xiang C."/>
            <person name="Zhu J.K."/>
            <person name="Oliver M.J."/>
            <person name="He Y."/>
        </authorList>
    </citation>
    <scope>NUCLEOTIDE SEQUENCE [LARGE SCALE GENOMIC DNA]</scope>
    <source>
        <strain evidence="11">cv. XS01</strain>
    </source>
</reference>
<feature type="compositionally biased region" description="Basic and acidic residues" evidence="8">
    <location>
        <begin position="200"/>
        <end position="209"/>
    </location>
</feature>
<keyword evidence="10" id="KW-0575">Peroxidase</keyword>
<dbReference type="InterPro" id="IPR021109">
    <property type="entry name" value="Peptidase_aspartic_dom_sf"/>
</dbReference>
<evidence type="ECO:0000256" key="8">
    <source>
        <dbReference type="SAM" id="MobiDB-lite"/>
    </source>
</evidence>
<feature type="domain" description="Reverse transcriptase" evidence="9">
    <location>
        <begin position="521"/>
        <end position="653"/>
    </location>
</feature>
<dbReference type="Pfam" id="PF00078">
    <property type="entry name" value="RVT_1"/>
    <property type="match status" value="1"/>
</dbReference>
<dbReference type="GO" id="GO:0006508">
    <property type="term" value="P:proteolysis"/>
    <property type="evidence" value="ECO:0007669"/>
    <property type="project" value="UniProtKB-KW"/>
</dbReference>
<dbReference type="GO" id="GO:0008233">
    <property type="term" value="F:peptidase activity"/>
    <property type="evidence" value="ECO:0007669"/>
    <property type="project" value="UniProtKB-KW"/>
</dbReference>
<dbReference type="FunFam" id="3.10.10.10:FF:000007">
    <property type="entry name" value="Retrovirus-related Pol polyprotein from transposon 17.6-like Protein"/>
    <property type="match status" value="1"/>
</dbReference>
<dbReference type="PANTHER" id="PTHR24559:SF450">
    <property type="entry name" value="RNA-DIRECTED DNA POLYMERASE HOMOLOG"/>
    <property type="match status" value="1"/>
</dbReference>
<sequence length="653" mass="74607">MDGNTYHWFQWLRLKVPDITWGRFATELVKRYGGRRQANPFFILASLKQGNLTLDAYIEQFEVLLAQVGNLPEDQCLGYFLSGLRDEISRKIGIHEPRTIMRAMDLARAIDEELNGYWGPYRTGQSMLNTYRNYRTSAVNDRFDKTGGPTGDRGRNQPLSNITNRREFPNHTQERRVVNNSPMSIQKSDGGSNTGGQSIRRSESKKESKVISQQEFQRRKEKGLCFRCGEPYSPLHKCAFKLLQVAMVETESTTEEEMEVTAEMEGELEEGDDSYGTVELPLFSISGVTQPQTMKMRGMLNNREVIVMVDSGASHNFVSRTLIHQMGLVIDETIRFGVCLGDGTRVKCQGICHGLIVQLGSYTVSIVGHLFELGGVEVILGIEWLRTLGEVVVDWEKMDMRFQSEGNTVKLKGDPTLQRTMLSFKSICKVTEIEFAATLFSMDGNTDSKEIENSGEWQPKEIQEVLDKFQMVFDKPVELPPRRNHDHAIHIKEGQGPVQVRPYRYAHRQKNEIEKLVAEMLTAGVIQPSTSPYSSPVILVKKKDGSWRFCIDYRALNEVTVADKYPIPVVEELLDELYGSVWFSKLDLRAGYHQIRVRPEDIEKTAFRTHLGHYEFLVMPFGLKNAPATFQALMNDILRPYLRKFTLVFFDTY</sequence>
<keyword evidence="1" id="KW-0645">Protease</keyword>
<evidence type="ECO:0000256" key="3">
    <source>
        <dbReference type="ARBA" id="ARBA00022695"/>
    </source>
</evidence>
<dbReference type="EMBL" id="KV024750">
    <property type="protein sequence ID" value="KZV13864.1"/>
    <property type="molecule type" value="Genomic_DNA"/>
</dbReference>
<dbReference type="SUPFAM" id="SSF50630">
    <property type="entry name" value="Acid proteases"/>
    <property type="match status" value="1"/>
</dbReference>
<name>A0A2Z6ZX82_9LAMI</name>
<dbReference type="GO" id="GO:0003964">
    <property type="term" value="F:RNA-directed DNA polymerase activity"/>
    <property type="evidence" value="ECO:0007669"/>
    <property type="project" value="UniProtKB-KW"/>
</dbReference>
<dbReference type="PROSITE" id="PS50878">
    <property type="entry name" value="RT_POL"/>
    <property type="match status" value="1"/>
</dbReference>
<keyword evidence="3" id="KW-0548">Nucleotidyltransferase</keyword>
<protein>
    <submittedName>
        <fullName evidence="10">Peroxidase 64</fullName>
    </submittedName>
</protein>
<dbReference type="GO" id="GO:0004601">
    <property type="term" value="F:peroxidase activity"/>
    <property type="evidence" value="ECO:0007669"/>
    <property type="project" value="UniProtKB-KW"/>
</dbReference>
<keyword evidence="5" id="KW-0255">Endonuclease</keyword>
<evidence type="ECO:0000256" key="1">
    <source>
        <dbReference type="ARBA" id="ARBA00022670"/>
    </source>
</evidence>
<evidence type="ECO:0000256" key="4">
    <source>
        <dbReference type="ARBA" id="ARBA00022722"/>
    </source>
</evidence>
<dbReference type="CDD" id="cd00303">
    <property type="entry name" value="retropepsin_like"/>
    <property type="match status" value="1"/>
</dbReference>
<organism evidence="10 11">
    <name type="scientific">Dorcoceras hygrometricum</name>
    <dbReference type="NCBI Taxonomy" id="472368"/>
    <lineage>
        <taxon>Eukaryota</taxon>
        <taxon>Viridiplantae</taxon>
        <taxon>Streptophyta</taxon>
        <taxon>Embryophyta</taxon>
        <taxon>Tracheophyta</taxon>
        <taxon>Spermatophyta</taxon>
        <taxon>Magnoliopsida</taxon>
        <taxon>eudicotyledons</taxon>
        <taxon>Gunneridae</taxon>
        <taxon>Pentapetalae</taxon>
        <taxon>asterids</taxon>
        <taxon>lamiids</taxon>
        <taxon>Lamiales</taxon>
        <taxon>Gesneriaceae</taxon>
        <taxon>Didymocarpoideae</taxon>
        <taxon>Trichosporeae</taxon>
        <taxon>Loxocarpinae</taxon>
        <taxon>Dorcoceras</taxon>
    </lineage>
</organism>
<dbReference type="Gene3D" id="3.10.10.10">
    <property type="entry name" value="HIV Type 1 Reverse Transcriptase, subunit A, domain 1"/>
    <property type="match status" value="1"/>
</dbReference>
<evidence type="ECO:0000256" key="2">
    <source>
        <dbReference type="ARBA" id="ARBA00022679"/>
    </source>
</evidence>
<evidence type="ECO:0000256" key="7">
    <source>
        <dbReference type="ARBA" id="ARBA00022918"/>
    </source>
</evidence>
<evidence type="ECO:0000256" key="5">
    <source>
        <dbReference type="ARBA" id="ARBA00022759"/>
    </source>
</evidence>
<dbReference type="OrthoDB" id="1933597at2759"/>
<keyword evidence="10" id="KW-0560">Oxidoreductase</keyword>
<dbReference type="InterPro" id="IPR043128">
    <property type="entry name" value="Rev_trsase/Diguanyl_cyclase"/>
</dbReference>
<feature type="region of interest" description="Disordered" evidence="8">
    <location>
        <begin position="139"/>
        <end position="215"/>
    </location>
</feature>
<feature type="compositionally biased region" description="Polar residues" evidence="8">
    <location>
        <begin position="178"/>
        <end position="191"/>
    </location>
</feature>
<dbReference type="Pfam" id="PF13975">
    <property type="entry name" value="gag-asp_proteas"/>
    <property type="match status" value="1"/>
</dbReference>
<accession>A0A2Z6ZX82</accession>
<dbReference type="AlphaFoldDB" id="A0A2Z6ZX82"/>
<dbReference type="InterPro" id="IPR000477">
    <property type="entry name" value="RT_dom"/>
</dbReference>
<dbReference type="InterPro" id="IPR045358">
    <property type="entry name" value="Ty3_capsid"/>
</dbReference>
<dbReference type="SUPFAM" id="SSF56672">
    <property type="entry name" value="DNA/RNA polymerases"/>
    <property type="match status" value="1"/>
</dbReference>
<evidence type="ECO:0000313" key="10">
    <source>
        <dbReference type="EMBL" id="KZV13864.1"/>
    </source>
</evidence>
<dbReference type="InterPro" id="IPR043502">
    <property type="entry name" value="DNA/RNA_pol_sf"/>
</dbReference>
<evidence type="ECO:0000313" key="11">
    <source>
        <dbReference type="Proteomes" id="UP000250235"/>
    </source>
</evidence>
<dbReference type="Gene3D" id="2.40.70.10">
    <property type="entry name" value="Acid Proteases"/>
    <property type="match status" value="1"/>
</dbReference>
<feature type="compositionally biased region" description="Basic and acidic residues" evidence="8">
    <location>
        <begin position="164"/>
        <end position="177"/>
    </location>
</feature>
<keyword evidence="11" id="KW-1185">Reference proteome</keyword>
<evidence type="ECO:0000259" key="9">
    <source>
        <dbReference type="PROSITE" id="PS50878"/>
    </source>
</evidence>
<dbReference type="GO" id="GO:0004519">
    <property type="term" value="F:endonuclease activity"/>
    <property type="evidence" value="ECO:0007669"/>
    <property type="project" value="UniProtKB-KW"/>
</dbReference>
<dbReference type="Proteomes" id="UP000250235">
    <property type="component" value="Unassembled WGS sequence"/>
</dbReference>
<proteinExistence type="predicted"/>
<dbReference type="Pfam" id="PF19259">
    <property type="entry name" value="Ty3_capsid"/>
    <property type="match status" value="1"/>
</dbReference>
<dbReference type="InterPro" id="IPR053134">
    <property type="entry name" value="RNA-dir_DNA_polymerase"/>
</dbReference>
<dbReference type="CDD" id="cd01647">
    <property type="entry name" value="RT_LTR"/>
    <property type="match status" value="1"/>
</dbReference>
<dbReference type="PANTHER" id="PTHR24559">
    <property type="entry name" value="TRANSPOSON TY3-I GAG-POL POLYPROTEIN"/>
    <property type="match status" value="1"/>
</dbReference>
<evidence type="ECO:0000256" key="6">
    <source>
        <dbReference type="ARBA" id="ARBA00022801"/>
    </source>
</evidence>
<keyword evidence="4" id="KW-0540">Nuclease</keyword>